<name>A0AAE3VB14_9FIRM</name>
<dbReference type="Gene3D" id="3.40.50.300">
    <property type="entry name" value="P-loop containing nucleotide triphosphate hydrolases"/>
    <property type="match status" value="1"/>
</dbReference>
<dbReference type="EC" id="2.7.7.62" evidence="9"/>
<evidence type="ECO:0000256" key="14">
    <source>
        <dbReference type="ARBA" id="ARBA00022840"/>
    </source>
</evidence>
<comment type="function">
    <text evidence="4">Catalyzes ATP-dependent phosphorylation of adenosylcobinamide and addition of GMP to adenosylcobinamide phosphate.</text>
</comment>
<evidence type="ECO:0000256" key="8">
    <source>
        <dbReference type="ARBA" id="ARBA00012016"/>
    </source>
</evidence>
<feature type="binding site" evidence="19">
    <location>
        <position position="68"/>
    </location>
    <ligand>
        <name>GTP</name>
        <dbReference type="ChEBI" id="CHEBI:37565"/>
    </ligand>
</feature>
<evidence type="ECO:0000256" key="12">
    <source>
        <dbReference type="ARBA" id="ARBA00022741"/>
    </source>
</evidence>
<protein>
    <recommendedName>
        <fullName evidence="16">Adenosylcobinamide kinase</fullName>
        <ecNumber evidence="8">2.7.1.156</ecNumber>
        <ecNumber evidence="9">2.7.7.62</ecNumber>
    </recommendedName>
    <alternativeName>
        <fullName evidence="17">Adenosylcobinamide-phosphate guanylyltransferase</fullName>
    </alternativeName>
</protein>
<comment type="caution">
    <text evidence="20">The sequence shown here is derived from an EMBL/GenBank/DDBJ whole genome shotgun (WGS) entry which is preliminary data.</text>
</comment>
<keyword evidence="13 20" id="KW-0418">Kinase</keyword>
<comment type="catalytic activity">
    <reaction evidence="2">
        <text>adenosylcob(III)inamide phosphate + GTP + H(+) = adenosylcob(III)inamide-GDP + diphosphate</text>
        <dbReference type="Rhea" id="RHEA:22712"/>
        <dbReference type="ChEBI" id="CHEBI:15378"/>
        <dbReference type="ChEBI" id="CHEBI:33019"/>
        <dbReference type="ChEBI" id="CHEBI:37565"/>
        <dbReference type="ChEBI" id="CHEBI:58502"/>
        <dbReference type="ChEBI" id="CHEBI:60487"/>
        <dbReference type="EC" id="2.7.7.62"/>
    </reaction>
</comment>
<dbReference type="SUPFAM" id="SSF52540">
    <property type="entry name" value="P-loop containing nucleoside triphosphate hydrolases"/>
    <property type="match status" value="1"/>
</dbReference>
<dbReference type="EMBL" id="JAUSTO010000011">
    <property type="protein sequence ID" value="MDQ0153031.1"/>
    <property type="molecule type" value="Genomic_DNA"/>
</dbReference>
<keyword evidence="21" id="KW-1185">Reference proteome</keyword>
<feature type="active site" description="GMP-histidine intermediate" evidence="18">
    <location>
        <position position="55"/>
    </location>
</feature>
<keyword evidence="11 20" id="KW-0808">Transferase</keyword>
<dbReference type="GO" id="GO:0043752">
    <property type="term" value="F:adenosylcobinamide kinase activity"/>
    <property type="evidence" value="ECO:0007669"/>
    <property type="project" value="UniProtKB-EC"/>
</dbReference>
<keyword evidence="15 19" id="KW-0342">GTP-binding</keyword>
<dbReference type="AlphaFoldDB" id="A0AAE3VB14"/>
<evidence type="ECO:0000256" key="11">
    <source>
        <dbReference type="ARBA" id="ARBA00022679"/>
    </source>
</evidence>
<dbReference type="Proteomes" id="UP001241537">
    <property type="component" value="Unassembled WGS sequence"/>
</dbReference>
<dbReference type="InterPro" id="IPR027417">
    <property type="entry name" value="P-loop_NTPase"/>
</dbReference>
<evidence type="ECO:0000256" key="17">
    <source>
        <dbReference type="ARBA" id="ARBA00030571"/>
    </source>
</evidence>
<evidence type="ECO:0000256" key="4">
    <source>
        <dbReference type="ARBA" id="ARBA00003889"/>
    </source>
</evidence>
<organism evidence="20 21">
    <name type="scientific">Moryella indoligenes</name>
    <dbReference type="NCBI Taxonomy" id="371674"/>
    <lineage>
        <taxon>Bacteria</taxon>
        <taxon>Bacillati</taxon>
        <taxon>Bacillota</taxon>
        <taxon>Clostridia</taxon>
        <taxon>Lachnospirales</taxon>
        <taxon>Lachnospiraceae</taxon>
        <taxon>Moryella</taxon>
    </lineage>
</organism>
<evidence type="ECO:0000256" key="6">
    <source>
        <dbReference type="ARBA" id="ARBA00005159"/>
    </source>
</evidence>
<accession>A0AAE3VB14</accession>
<dbReference type="GO" id="GO:0005525">
    <property type="term" value="F:GTP binding"/>
    <property type="evidence" value="ECO:0007669"/>
    <property type="project" value="UniProtKB-KW"/>
</dbReference>
<evidence type="ECO:0000256" key="10">
    <source>
        <dbReference type="ARBA" id="ARBA00022573"/>
    </source>
</evidence>
<dbReference type="Pfam" id="PF02283">
    <property type="entry name" value="CobU"/>
    <property type="match status" value="1"/>
</dbReference>
<keyword evidence="10" id="KW-0169">Cobalamin biosynthesis</keyword>
<evidence type="ECO:0000313" key="20">
    <source>
        <dbReference type="EMBL" id="MDQ0153031.1"/>
    </source>
</evidence>
<evidence type="ECO:0000256" key="7">
    <source>
        <dbReference type="ARBA" id="ARBA00007490"/>
    </source>
</evidence>
<evidence type="ECO:0000313" key="21">
    <source>
        <dbReference type="Proteomes" id="UP001241537"/>
    </source>
</evidence>
<evidence type="ECO:0000256" key="2">
    <source>
        <dbReference type="ARBA" id="ARBA00000711"/>
    </source>
</evidence>
<keyword evidence="14" id="KW-0067">ATP-binding</keyword>
<dbReference type="GO" id="GO:0005524">
    <property type="term" value="F:ATP binding"/>
    <property type="evidence" value="ECO:0007669"/>
    <property type="project" value="UniProtKB-KW"/>
</dbReference>
<sequence length="179" mass="19389">MQAERQGAVILIIGGSASGKSECAERCVTALGGARVYLATMEESGGESRSRIEKHRTQRAGRGFRTVECARGLEAAEIAPEEVVLLECLSNLVANEMFLPDGTVREAAVCEALLLQELRALRRRCRALVVVGNILTEEPVSPEPLTAQWLQLFSAVQNQLAAEAEAVYRVTAGIPERLK</sequence>
<reference evidence="20" key="1">
    <citation type="submission" date="2023-07" db="EMBL/GenBank/DDBJ databases">
        <title>Genomic Encyclopedia of Type Strains, Phase IV (KMG-IV): sequencing the most valuable type-strain genomes for metagenomic binning, comparative biology and taxonomic classification.</title>
        <authorList>
            <person name="Goeker M."/>
        </authorList>
    </citation>
    <scope>NUCLEOTIDE SEQUENCE</scope>
    <source>
        <strain evidence="20">DSM 19659</strain>
    </source>
</reference>
<dbReference type="PANTHER" id="PTHR34848:SF1">
    <property type="entry name" value="BIFUNCTIONAL ADENOSYLCOBALAMIN BIOSYNTHESIS PROTEIN COBU"/>
    <property type="match status" value="1"/>
</dbReference>
<dbReference type="GO" id="GO:0008820">
    <property type="term" value="F:cobinamide phosphate guanylyltransferase activity"/>
    <property type="evidence" value="ECO:0007669"/>
    <property type="project" value="UniProtKB-EC"/>
</dbReference>
<comment type="catalytic activity">
    <reaction evidence="3">
        <text>adenosylcob(III)inamide + GTP = adenosylcob(III)inamide phosphate + GDP + H(+)</text>
        <dbReference type="Rhea" id="RHEA:15765"/>
        <dbReference type="ChEBI" id="CHEBI:2480"/>
        <dbReference type="ChEBI" id="CHEBI:15378"/>
        <dbReference type="ChEBI" id="CHEBI:37565"/>
        <dbReference type="ChEBI" id="CHEBI:58189"/>
        <dbReference type="ChEBI" id="CHEBI:58502"/>
        <dbReference type="EC" id="2.7.1.156"/>
    </reaction>
</comment>
<evidence type="ECO:0000256" key="18">
    <source>
        <dbReference type="PIRSR" id="PIRSR006135-1"/>
    </source>
</evidence>
<comment type="pathway">
    <text evidence="6">Cofactor biosynthesis; adenosylcobalamin biosynthesis; adenosylcobalamin from cob(II)yrinate a,c-diamide: step 5/7.</text>
</comment>
<evidence type="ECO:0000256" key="19">
    <source>
        <dbReference type="PIRSR" id="PIRSR006135-2"/>
    </source>
</evidence>
<keyword evidence="12 19" id="KW-0547">Nucleotide-binding</keyword>
<evidence type="ECO:0000256" key="9">
    <source>
        <dbReference type="ARBA" id="ARBA00012523"/>
    </source>
</evidence>
<gene>
    <name evidence="20" type="ORF">J2S20_001738</name>
</gene>
<evidence type="ECO:0000256" key="3">
    <source>
        <dbReference type="ARBA" id="ARBA00001522"/>
    </source>
</evidence>
<feature type="binding site" evidence="19">
    <location>
        <begin position="56"/>
        <end position="59"/>
    </location>
    <ligand>
        <name>GTP</name>
        <dbReference type="ChEBI" id="CHEBI:37565"/>
    </ligand>
</feature>
<dbReference type="PIRSF" id="PIRSF006135">
    <property type="entry name" value="CobU"/>
    <property type="match status" value="1"/>
</dbReference>
<evidence type="ECO:0000256" key="13">
    <source>
        <dbReference type="ARBA" id="ARBA00022777"/>
    </source>
</evidence>
<evidence type="ECO:0000256" key="5">
    <source>
        <dbReference type="ARBA" id="ARBA00004692"/>
    </source>
</evidence>
<feature type="binding site" evidence="19">
    <location>
        <begin position="14"/>
        <end position="21"/>
    </location>
    <ligand>
        <name>GTP</name>
        <dbReference type="ChEBI" id="CHEBI:37565"/>
    </ligand>
</feature>
<evidence type="ECO:0000256" key="16">
    <source>
        <dbReference type="ARBA" id="ARBA00029570"/>
    </source>
</evidence>
<comment type="catalytic activity">
    <reaction evidence="1">
        <text>adenosylcob(III)inamide + ATP = adenosylcob(III)inamide phosphate + ADP + H(+)</text>
        <dbReference type="Rhea" id="RHEA:15769"/>
        <dbReference type="ChEBI" id="CHEBI:2480"/>
        <dbReference type="ChEBI" id="CHEBI:15378"/>
        <dbReference type="ChEBI" id="CHEBI:30616"/>
        <dbReference type="ChEBI" id="CHEBI:58502"/>
        <dbReference type="ChEBI" id="CHEBI:456216"/>
        <dbReference type="EC" id="2.7.1.156"/>
    </reaction>
</comment>
<evidence type="ECO:0000256" key="15">
    <source>
        <dbReference type="ARBA" id="ARBA00023134"/>
    </source>
</evidence>
<feature type="binding site" evidence="19">
    <location>
        <position position="87"/>
    </location>
    <ligand>
        <name>GTP</name>
        <dbReference type="ChEBI" id="CHEBI:37565"/>
    </ligand>
</feature>
<proteinExistence type="inferred from homology"/>
<comment type="similarity">
    <text evidence="7">Belongs to the CobU/CobP family.</text>
</comment>
<dbReference type="PANTHER" id="PTHR34848">
    <property type="match status" value="1"/>
</dbReference>
<keyword evidence="20" id="KW-0548">Nucleotidyltransferase</keyword>
<evidence type="ECO:0000256" key="1">
    <source>
        <dbReference type="ARBA" id="ARBA00000312"/>
    </source>
</evidence>
<dbReference type="InterPro" id="IPR003203">
    <property type="entry name" value="CobU/CobP"/>
</dbReference>
<comment type="pathway">
    <text evidence="5">Cofactor biosynthesis; adenosylcobalamin biosynthesis; adenosylcobalamin from cob(II)yrinate a,c-diamide: step 6/7.</text>
</comment>
<dbReference type="EC" id="2.7.1.156" evidence="8"/>
<dbReference type="GO" id="GO:0009236">
    <property type="term" value="P:cobalamin biosynthetic process"/>
    <property type="evidence" value="ECO:0007669"/>
    <property type="project" value="UniProtKB-KW"/>
</dbReference>